<dbReference type="GO" id="GO:0043709">
    <property type="term" value="P:cell adhesion involved in single-species biofilm formation"/>
    <property type="evidence" value="ECO:0007669"/>
    <property type="project" value="TreeGrafter"/>
</dbReference>
<evidence type="ECO:0000259" key="4">
    <source>
        <dbReference type="PROSITE" id="PS50113"/>
    </source>
</evidence>
<dbReference type="CDD" id="cd00130">
    <property type="entry name" value="PAS"/>
    <property type="match status" value="1"/>
</dbReference>
<dbReference type="PATRIC" id="fig|1457173.3.peg.2105"/>
<dbReference type="InterPro" id="IPR029787">
    <property type="entry name" value="Nucleotide_cyclase"/>
</dbReference>
<evidence type="ECO:0000256" key="1">
    <source>
        <dbReference type="ARBA" id="ARBA00012528"/>
    </source>
</evidence>
<evidence type="ECO:0000256" key="2">
    <source>
        <dbReference type="ARBA" id="ARBA00034247"/>
    </source>
</evidence>
<dbReference type="RefSeq" id="WP_043383751.1">
    <property type="nucleotide sequence ID" value="NZ_JBOK01000011.1"/>
</dbReference>
<dbReference type="CDD" id="cd01949">
    <property type="entry name" value="GGDEF"/>
    <property type="match status" value="1"/>
</dbReference>
<dbReference type="InterPro" id="IPR050469">
    <property type="entry name" value="Diguanylate_Cyclase"/>
</dbReference>
<dbReference type="Pfam" id="PF08447">
    <property type="entry name" value="PAS_3"/>
    <property type="match status" value="1"/>
</dbReference>
<dbReference type="Gene3D" id="3.30.70.270">
    <property type="match status" value="1"/>
</dbReference>
<protein>
    <recommendedName>
        <fullName evidence="1">diguanylate cyclase</fullName>
        <ecNumber evidence="1">2.7.7.65</ecNumber>
    </recommendedName>
</protein>
<evidence type="ECO:0000313" key="6">
    <source>
        <dbReference type="EMBL" id="EXU79928.1"/>
    </source>
</evidence>
<comment type="caution">
    <text evidence="6">The sequence shown here is derived from an EMBL/GenBank/DDBJ whole genome shotgun (WGS) entry which is preliminary data.</text>
</comment>
<dbReference type="InterPro" id="IPR035965">
    <property type="entry name" value="PAS-like_dom_sf"/>
</dbReference>
<proteinExistence type="predicted"/>
<dbReference type="InterPro" id="IPR001610">
    <property type="entry name" value="PAC"/>
</dbReference>
<dbReference type="PROSITE" id="PS50887">
    <property type="entry name" value="GGDEF"/>
    <property type="match status" value="1"/>
</dbReference>
<evidence type="ECO:0000259" key="5">
    <source>
        <dbReference type="PROSITE" id="PS50887"/>
    </source>
</evidence>
<dbReference type="Pfam" id="PF00990">
    <property type="entry name" value="GGDEF"/>
    <property type="match status" value="1"/>
</dbReference>
<feature type="domain" description="PAS" evidence="3">
    <location>
        <begin position="12"/>
        <end position="73"/>
    </location>
</feature>
<dbReference type="FunFam" id="3.30.70.270:FF:000001">
    <property type="entry name" value="Diguanylate cyclase domain protein"/>
    <property type="match status" value="1"/>
</dbReference>
<dbReference type="NCBIfam" id="TIGR00229">
    <property type="entry name" value="sensory_box"/>
    <property type="match status" value="1"/>
</dbReference>
<dbReference type="InterPro" id="IPR000700">
    <property type="entry name" value="PAS-assoc_C"/>
</dbReference>
<evidence type="ECO:0000313" key="7">
    <source>
        <dbReference type="Proteomes" id="UP000020766"/>
    </source>
</evidence>
<dbReference type="SUPFAM" id="SSF55073">
    <property type="entry name" value="Nucleotide cyclase"/>
    <property type="match status" value="1"/>
</dbReference>
<dbReference type="EC" id="2.7.7.65" evidence="1"/>
<dbReference type="GO" id="GO:0052621">
    <property type="term" value="F:diguanylate cyclase activity"/>
    <property type="evidence" value="ECO:0007669"/>
    <property type="project" value="UniProtKB-EC"/>
</dbReference>
<feature type="domain" description="GGDEF" evidence="5">
    <location>
        <begin position="178"/>
        <end position="315"/>
    </location>
</feature>
<name>A0A014NKC7_9BURK</name>
<dbReference type="SMART" id="SM00086">
    <property type="entry name" value="PAC"/>
    <property type="match status" value="1"/>
</dbReference>
<dbReference type="InterPro" id="IPR043128">
    <property type="entry name" value="Rev_trsase/Diguanyl_cyclase"/>
</dbReference>
<organism evidence="6 7">
    <name type="scientific">Comamonas aquatica DA1877</name>
    <dbReference type="NCBI Taxonomy" id="1457173"/>
    <lineage>
        <taxon>Bacteria</taxon>
        <taxon>Pseudomonadati</taxon>
        <taxon>Pseudomonadota</taxon>
        <taxon>Betaproteobacteria</taxon>
        <taxon>Burkholderiales</taxon>
        <taxon>Comamonadaceae</taxon>
        <taxon>Comamonas</taxon>
    </lineage>
</organism>
<dbReference type="PANTHER" id="PTHR45138">
    <property type="entry name" value="REGULATORY COMPONENTS OF SENSORY TRANSDUCTION SYSTEM"/>
    <property type="match status" value="1"/>
</dbReference>
<dbReference type="PANTHER" id="PTHR45138:SF9">
    <property type="entry name" value="DIGUANYLATE CYCLASE DGCM-RELATED"/>
    <property type="match status" value="1"/>
</dbReference>
<accession>A0A014NKC7</accession>
<dbReference type="GO" id="GO:1902201">
    <property type="term" value="P:negative regulation of bacterial-type flagellum-dependent cell motility"/>
    <property type="evidence" value="ECO:0007669"/>
    <property type="project" value="TreeGrafter"/>
</dbReference>
<dbReference type="Gene3D" id="3.30.450.20">
    <property type="entry name" value="PAS domain"/>
    <property type="match status" value="1"/>
</dbReference>
<dbReference type="SMART" id="SM00267">
    <property type="entry name" value="GGDEF"/>
    <property type="match status" value="1"/>
</dbReference>
<dbReference type="Proteomes" id="UP000020766">
    <property type="component" value="Unassembled WGS sequence"/>
</dbReference>
<dbReference type="PROSITE" id="PS50112">
    <property type="entry name" value="PAS"/>
    <property type="match status" value="1"/>
</dbReference>
<dbReference type="InterPro" id="IPR000160">
    <property type="entry name" value="GGDEF_dom"/>
</dbReference>
<reference evidence="6 7" key="1">
    <citation type="submission" date="2014-01" db="EMBL/GenBank/DDBJ databases">
        <title>Interspecies Systems Biology Uncovers Metabolites Affecting C. elegans Gene Expression and Life History Traits.</title>
        <authorList>
            <person name="Watson E."/>
            <person name="Macneil L.T."/>
            <person name="Ritter A.D."/>
            <person name="Yilmaz L.S."/>
            <person name="Rosebrock A.P."/>
            <person name="Caudy A.A."/>
            <person name="Walhout A.J."/>
        </authorList>
    </citation>
    <scope>NUCLEOTIDE SEQUENCE [LARGE SCALE GENOMIC DNA]</scope>
    <source>
        <strain evidence="6 7">DA1877</strain>
    </source>
</reference>
<dbReference type="PROSITE" id="PS50113">
    <property type="entry name" value="PAC"/>
    <property type="match status" value="1"/>
</dbReference>
<dbReference type="GO" id="GO:0005886">
    <property type="term" value="C:plasma membrane"/>
    <property type="evidence" value="ECO:0007669"/>
    <property type="project" value="TreeGrafter"/>
</dbReference>
<keyword evidence="7" id="KW-1185">Reference proteome</keyword>
<dbReference type="SUPFAM" id="SSF55785">
    <property type="entry name" value="PYP-like sensor domain (PAS domain)"/>
    <property type="match status" value="1"/>
</dbReference>
<feature type="domain" description="PAC" evidence="4">
    <location>
        <begin position="87"/>
        <end position="139"/>
    </location>
</feature>
<dbReference type="AlphaFoldDB" id="A0A014NKC7"/>
<dbReference type="NCBIfam" id="TIGR00254">
    <property type="entry name" value="GGDEF"/>
    <property type="match status" value="1"/>
</dbReference>
<dbReference type="EMBL" id="JBOK01000011">
    <property type="protein sequence ID" value="EXU79928.1"/>
    <property type="molecule type" value="Genomic_DNA"/>
</dbReference>
<dbReference type="InterPro" id="IPR000014">
    <property type="entry name" value="PAS"/>
</dbReference>
<dbReference type="InterPro" id="IPR013655">
    <property type="entry name" value="PAS_fold_3"/>
</dbReference>
<evidence type="ECO:0000259" key="3">
    <source>
        <dbReference type="PROSITE" id="PS50112"/>
    </source>
</evidence>
<gene>
    <name evidence="6" type="ORF">AX13_02180</name>
</gene>
<comment type="catalytic activity">
    <reaction evidence="2">
        <text>2 GTP = 3',3'-c-di-GMP + 2 diphosphate</text>
        <dbReference type="Rhea" id="RHEA:24898"/>
        <dbReference type="ChEBI" id="CHEBI:33019"/>
        <dbReference type="ChEBI" id="CHEBI:37565"/>
        <dbReference type="ChEBI" id="CHEBI:58805"/>
        <dbReference type="EC" id="2.7.7.65"/>
    </reaction>
</comment>
<sequence>MPQLPPPQPFDQDDIYRTLLESTQAIPWKIDWASQRYVYVGPQIEALLGWRTDDWGTVQDWIDRIHPDERDQVVRRCVELSQAGVDHEADYRALTADQRYVWVRETVHVLRNAQGGTEALVGFIFDIHERKQTEQRLLALQRELQALSYQDSLTRVANRRRFDEALEQAWAQAQATQTPLSLLVLDIDFFKQLNDCYGHQTGDQALVQVAQALAQVCDKCNDLVARYGGEEFVVLLPKVGLDIARQVAERFRRLLQEQAIPHARSPFGQQVTVSIGAGSLVPQPGQDCAGFVHAVDQLLYAAKNAGRNRVVAQAVLL</sequence>